<evidence type="ECO:0000313" key="1">
    <source>
        <dbReference type="EMBL" id="GAG24129.1"/>
    </source>
</evidence>
<proteinExistence type="predicted"/>
<protein>
    <submittedName>
        <fullName evidence="1">Uncharacterized protein</fullName>
    </submittedName>
</protein>
<sequence length="107" mass="12084">MEEKIYYITDAITGQKKTTVCLLINGERIARGVAICNTGDLHKDQFNRKRGLMIARGRATKALEAGKTCVMNNINRTFYGSVPNAFTSKCQYMPKLTSYEQELLIPF</sequence>
<gene>
    <name evidence="1" type="ORF">S01H1_49672</name>
</gene>
<comment type="caution">
    <text evidence="1">The sequence shown here is derived from an EMBL/GenBank/DDBJ whole genome shotgun (WGS) entry which is preliminary data.</text>
</comment>
<accession>X0W030</accession>
<organism evidence="1">
    <name type="scientific">marine sediment metagenome</name>
    <dbReference type="NCBI Taxonomy" id="412755"/>
    <lineage>
        <taxon>unclassified sequences</taxon>
        <taxon>metagenomes</taxon>
        <taxon>ecological metagenomes</taxon>
    </lineage>
</organism>
<dbReference type="EMBL" id="BARS01031966">
    <property type="protein sequence ID" value="GAG24129.1"/>
    <property type="molecule type" value="Genomic_DNA"/>
</dbReference>
<reference evidence="1" key="1">
    <citation type="journal article" date="2014" name="Front. Microbiol.">
        <title>High frequency of phylogenetically diverse reductive dehalogenase-homologous genes in deep subseafloor sedimentary metagenomes.</title>
        <authorList>
            <person name="Kawai M."/>
            <person name="Futagami T."/>
            <person name="Toyoda A."/>
            <person name="Takaki Y."/>
            <person name="Nishi S."/>
            <person name="Hori S."/>
            <person name="Arai W."/>
            <person name="Tsubouchi T."/>
            <person name="Morono Y."/>
            <person name="Uchiyama I."/>
            <person name="Ito T."/>
            <person name="Fujiyama A."/>
            <person name="Inagaki F."/>
            <person name="Takami H."/>
        </authorList>
    </citation>
    <scope>NUCLEOTIDE SEQUENCE</scope>
    <source>
        <strain evidence="1">Expedition CK06-06</strain>
    </source>
</reference>
<dbReference type="AlphaFoldDB" id="X0W030"/>
<name>X0W030_9ZZZZ</name>